<keyword evidence="3" id="KW-1185">Reference proteome</keyword>
<dbReference type="EMBL" id="JBHSMA010000012">
    <property type="protein sequence ID" value="MFC5412377.1"/>
    <property type="molecule type" value="Genomic_DNA"/>
</dbReference>
<gene>
    <name evidence="2" type="ORF">ACFPMF_23840</name>
</gene>
<dbReference type="Proteomes" id="UP001596106">
    <property type="component" value="Unassembled WGS sequence"/>
</dbReference>
<organism evidence="2 3">
    <name type="scientific">Larkinella bovis</name>
    <dbReference type="NCBI Taxonomy" id="683041"/>
    <lineage>
        <taxon>Bacteria</taxon>
        <taxon>Pseudomonadati</taxon>
        <taxon>Bacteroidota</taxon>
        <taxon>Cytophagia</taxon>
        <taxon>Cytophagales</taxon>
        <taxon>Spirosomataceae</taxon>
        <taxon>Larkinella</taxon>
    </lineage>
</organism>
<accession>A0ABW0IJK4</accession>
<evidence type="ECO:0000259" key="1">
    <source>
        <dbReference type="Pfam" id="PF21814"/>
    </source>
</evidence>
<sequence length="98" mass="11116">MDNKLPNCEKARIDDSKLYQYLLNPTHPDGKSKARFFEHIGYTLDKGEQLRTDLLRLACTGSVVDESANRAGHKYIVVGSMEAPNGKTYPFRLITNRD</sequence>
<evidence type="ECO:0000313" key="3">
    <source>
        <dbReference type="Proteomes" id="UP001596106"/>
    </source>
</evidence>
<proteinExistence type="predicted"/>
<evidence type="ECO:0000313" key="2">
    <source>
        <dbReference type="EMBL" id="MFC5412377.1"/>
    </source>
</evidence>
<dbReference type="Pfam" id="PF21814">
    <property type="entry name" value="DUF6883"/>
    <property type="match status" value="1"/>
</dbReference>
<protein>
    <submittedName>
        <fullName evidence="2">DUF6883 domain-containing protein</fullName>
    </submittedName>
</protein>
<name>A0ABW0IJK4_9BACT</name>
<comment type="caution">
    <text evidence="2">The sequence shown here is derived from an EMBL/GenBank/DDBJ whole genome shotgun (WGS) entry which is preliminary data.</text>
</comment>
<dbReference type="RefSeq" id="WP_379849827.1">
    <property type="nucleotide sequence ID" value="NZ_JBHSMA010000012.1"/>
</dbReference>
<reference evidence="3" key="1">
    <citation type="journal article" date="2019" name="Int. J. Syst. Evol. Microbiol.">
        <title>The Global Catalogue of Microorganisms (GCM) 10K type strain sequencing project: providing services to taxonomists for standard genome sequencing and annotation.</title>
        <authorList>
            <consortium name="The Broad Institute Genomics Platform"/>
            <consortium name="The Broad Institute Genome Sequencing Center for Infectious Disease"/>
            <person name="Wu L."/>
            <person name="Ma J."/>
        </authorList>
    </citation>
    <scope>NUCLEOTIDE SEQUENCE [LARGE SCALE GENOMIC DNA]</scope>
    <source>
        <strain evidence="3">CCUG 55250</strain>
    </source>
</reference>
<feature type="domain" description="DUF6883" evidence="1">
    <location>
        <begin position="4"/>
        <end position="88"/>
    </location>
</feature>
<dbReference type="InterPro" id="IPR049250">
    <property type="entry name" value="DUF6883"/>
</dbReference>